<dbReference type="GO" id="GO:0030170">
    <property type="term" value="F:pyridoxal phosphate binding"/>
    <property type="evidence" value="ECO:0007669"/>
    <property type="project" value="InterPro"/>
</dbReference>
<dbReference type="KEGG" id="pbr:PB2503_07814"/>
<evidence type="ECO:0000256" key="2">
    <source>
        <dbReference type="ARBA" id="ARBA00007441"/>
    </source>
</evidence>
<comment type="similarity">
    <text evidence="2 7">Belongs to the class-I pyridoxal-phosphate-dependent aminotransferase family.</text>
</comment>
<dbReference type="GO" id="GO:0005829">
    <property type="term" value="C:cytosol"/>
    <property type="evidence" value="ECO:0007669"/>
    <property type="project" value="TreeGrafter"/>
</dbReference>
<dbReference type="GO" id="GO:0033585">
    <property type="term" value="P:L-phenylalanine biosynthetic process from chorismate via phenylpyruvate"/>
    <property type="evidence" value="ECO:0007669"/>
    <property type="project" value="TreeGrafter"/>
</dbReference>
<dbReference type="PANTHER" id="PTHR11879">
    <property type="entry name" value="ASPARTATE AMINOTRANSFERASE"/>
    <property type="match status" value="1"/>
</dbReference>
<feature type="domain" description="Aminotransferase class I/classII large" evidence="8">
    <location>
        <begin position="28"/>
        <end position="389"/>
    </location>
</feature>
<dbReference type="NCBIfam" id="NF006719">
    <property type="entry name" value="PRK09257.1"/>
    <property type="match status" value="1"/>
</dbReference>
<dbReference type="EC" id="2.6.1.-" evidence="7"/>
<proteinExistence type="inferred from homology"/>
<sequence>MALFDRLDPRPADPLLGLLAAFRADDRTDKIDLGVGIYKDDAGRTPIMEAVREAETRLAKSGETKAYEGSRGNVAFAEAIEAQILGTERTTPRISFATPGGCGALSLAFFLYHRLNPEGQVWLSDPTWPNHKHIATTAGVPQRTYPYAEPTAPGVDLDRTLDGLAAANPGDAVLLQGPCHNPTGIDLTTDQWAEIGKFVAEKKLIALIDVAYHGFASSLEGDRAGIAAFLDAAPEALISYSCSKNFGLYRDRAGCLIAVSETERAAEAIATHMADISRALWSMPPAHGPAIVAEILGTADLEGQWRRELTEMRERMLDLRRGLATALRPRGNTYDPAVLTAQNGMFSQLPLTKEQTVELREKHALYIPGSGRINVAGLSPAIIDRVAEILSPYL</sequence>
<evidence type="ECO:0000256" key="5">
    <source>
        <dbReference type="ARBA" id="ARBA00022679"/>
    </source>
</evidence>
<evidence type="ECO:0000313" key="9">
    <source>
        <dbReference type="EMBL" id="ADM09618.1"/>
    </source>
</evidence>
<comment type="subunit">
    <text evidence="3">Homodimer.</text>
</comment>
<evidence type="ECO:0000256" key="3">
    <source>
        <dbReference type="ARBA" id="ARBA00011738"/>
    </source>
</evidence>
<dbReference type="InterPro" id="IPR004838">
    <property type="entry name" value="NHTrfase_class1_PyrdxlP-BS"/>
</dbReference>
<evidence type="ECO:0000256" key="1">
    <source>
        <dbReference type="ARBA" id="ARBA00001933"/>
    </source>
</evidence>
<dbReference type="Gene3D" id="3.90.1150.10">
    <property type="entry name" value="Aspartate Aminotransferase, domain 1"/>
    <property type="match status" value="1"/>
</dbReference>
<dbReference type="GO" id="GO:0004838">
    <property type="term" value="F:L-tyrosine-2-oxoglutarate transaminase activity"/>
    <property type="evidence" value="ECO:0007669"/>
    <property type="project" value="TreeGrafter"/>
</dbReference>
<dbReference type="eggNOG" id="COG1448">
    <property type="taxonomic scope" value="Bacteria"/>
</dbReference>
<evidence type="ECO:0000256" key="7">
    <source>
        <dbReference type="RuleBase" id="RU000481"/>
    </source>
</evidence>
<evidence type="ECO:0000259" key="8">
    <source>
        <dbReference type="Pfam" id="PF00155"/>
    </source>
</evidence>
<dbReference type="GO" id="GO:0042802">
    <property type="term" value="F:identical protein binding"/>
    <property type="evidence" value="ECO:0007669"/>
    <property type="project" value="TreeGrafter"/>
</dbReference>
<dbReference type="Proteomes" id="UP000001302">
    <property type="component" value="Chromosome"/>
</dbReference>
<dbReference type="InterPro" id="IPR015421">
    <property type="entry name" value="PyrdxlP-dep_Trfase_major"/>
</dbReference>
<dbReference type="InterPro" id="IPR015424">
    <property type="entry name" value="PyrdxlP-dep_Trfase"/>
</dbReference>
<dbReference type="HOGENOM" id="CLU_032440_0_1_5"/>
<keyword evidence="4 7" id="KW-0032">Aminotransferase</keyword>
<evidence type="ECO:0000256" key="6">
    <source>
        <dbReference type="ARBA" id="ARBA00022898"/>
    </source>
</evidence>
<dbReference type="EMBL" id="CP002156">
    <property type="protein sequence ID" value="ADM09618.1"/>
    <property type="molecule type" value="Genomic_DNA"/>
</dbReference>
<gene>
    <name evidence="9" type="ordered locus">PB2503_07814</name>
</gene>
<dbReference type="AlphaFoldDB" id="E0TGJ9"/>
<dbReference type="InterPro" id="IPR004839">
    <property type="entry name" value="Aminotransferase_I/II_large"/>
</dbReference>
<keyword evidence="10" id="KW-1185">Reference proteome</keyword>
<name>E0TGJ9_PARBH</name>
<evidence type="ECO:0000256" key="4">
    <source>
        <dbReference type="ARBA" id="ARBA00022576"/>
    </source>
</evidence>
<dbReference type="PRINTS" id="PR00799">
    <property type="entry name" value="TRANSAMINASE"/>
</dbReference>
<accession>E0TGJ9</accession>
<dbReference type="InterPro" id="IPR000796">
    <property type="entry name" value="Asp_trans"/>
</dbReference>
<dbReference type="GO" id="GO:0004069">
    <property type="term" value="F:L-aspartate:2-oxoglutarate aminotransferase activity"/>
    <property type="evidence" value="ECO:0007669"/>
    <property type="project" value="TreeGrafter"/>
</dbReference>
<dbReference type="SUPFAM" id="SSF53383">
    <property type="entry name" value="PLP-dependent transferases"/>
    <property type="match status" value="1"/>
</dbReference>
<organism evidence="9 10">
    <name type="scientific">Parvularcula bermudensis (strain ATCC BAA-594 / HTCC2503 / KCTC 12087)</name>
    <dbReference type="NCBI Taxonomy" id="314260"/>
    <lineage>
        <taxon>Bacteria</taxon>
        <taxon>Pseudomonadati</taxon>
        <taxon>Pseudomonadota</taxon>
        <taxon>Alphaproteobacteria</taxon>
        <taxon>Parvularculales</taxon>
        <taxon>Parvularculaceae</taxon>
        <taxon>Parvularcula</taxon>
    </lineage>
</organism>
<comment type="cofactor">
    <cofactor evidence="1 7">
        <name>pyridoxal 5'-phosphate</name>
        <dbReference type="ChEBI" id="CHEBI:597326"/>
    </cofactor>
</comment>
<keyword evidence="5 7" id="KW-0808">Transferase</keyword>
<dbReference type="STRING" id="314260.PB2503_07814"/>
<dbReference type="PANTHER" id="PTHR11879:SF22">
    <property type="entry name" value="ASPARTATE AMINOTRANSFERASE, MITOCHONDRIAL"/>
    <property type="match status" value="1"/>
</dbReference>
<reference evidence="10" key="1">
    <citation type="submission" date="2010-08" db="EMBL/GenBank/DDBJ databases">
        <title>Genome sequence of Parvularcula bermudensis HTCC2503.</title>
        <authorList>
            <person name="Kang D.-M."/>
            <person name="Oh H.-M."/>
            <person name="Cho J.-C."/>
        </authorList>
    </citation>
    <scope>NUCLEOTIDE SEQUENCE [LARGE SCALE GENOMIC DNA]</scope>
    <source>
        <strain evidence="10">ATCC BAA-594 / HTCC2503 / KCTC 12087</strain>
    </source>
</reference>
<dbReference type="PROSITE" id="PS00105">
    <property type="entry name" value="AA_TRANSFER_CLASS_1"/>
    <property type="match status" value="1"/>
</dbReference>
<evidence type="ECO:0000313" key="10">
    <source>
        <dbReference type="Proteomes" id="UP000001302"/>
    </source>
</evidence>
<dbReference type="CDD" id="cd00609">
    <property type="entry name" value="AAT_like"/>
    <property type="match status" value="1"/>
</dbReference>
<dbReference type="Pfam" id="PF00155">
    <property type="entry name" value="Aminotran_1_2"/>
    <property type="match status" value="1"/>
</dbReference>
<dbReference type="Gene3D" id="3.40.640.10">
    <property type="entry name" value="Type I PLP-dependent aspartate aminotransferase-like (Major domain)"/>
    <property type="match status" value="1"/>
</dbReference>
<dbReference type="OrthoDB" id="9766445at2"/>
<keyword evidence="6" id="KW-0663">Pyridoxal phosphate</keyword>
<reference evidence="9 10" key="2">
    <citation type="journal article" date="2011" name="J. Bacteriol.">
        <title>Complete genome sequence of strain HTCC2503T of Parvularcula bermudensis, the type species of the order "Parvularculales" in the class Alphaproteobacteria.</title>
        <authorList>
            <person name="Oh H.M."/>
            <person name="Kang I."/>
            <person name="Vergin K.L."/>
            <person name="Kang D."/>
            <person name="Rhee K.H."/>
            <person name="Giovannoni S.J."/>
            <person name="Cho J.C."/>
        </authorList>
    </citation>
    <scope>NUCLEOTIDE SEQUENCE [LARGE SCALE GENOMIC DNA]</scope>
    <source>
        <strain evidence="10">ATCC BAA-594 / HTCC2503 / KCTC 12087</strain>
    </source>
</reference>
<dbReference type="InterPro" id="IPR015422">
    <property type="entry name" value="PyrdxlP-dep_Trfase_small"/>
</dbReference>
<protein>
    <recommendedName>
        <fullName evidence="7">Aminotransferase</fullName>
        <ecNumber evidence="7">2.6.1.-</ecNumber>
    </recommendedName>
</protein>